<evidence type="ECO:0000313" key="1">
    <source>
        <dbReference type="EMBL" id="GFR15931.1"/>
    </source>
</evidence>
<dbReference type="Proteomes" id="UP000887116">
    <property type="component" value="Unassembled WGS sequence"/>
</dbReference>
<evidence type="ECO:0000313" key="2">
    <source>
        <dbReference type="Proteomes" id="UP000887116"/>
    </source>
</evidence>
<dbReference type="AlphaFoldDB" id="A0A8X6H297"/>
<protein>
    <submittedName>
        <fullName evidence="1">Uncharacterized protein</fullName>
    </submittedName>
</protein>
<gene>
    <name evidence="1" type="ORF">TNCT_546861</name>
</gene>
<accession>A0A8X6H297</accession>
<sequence length="119" mass="13513">MLDTCFYVDDVISGADDTIQAFKITKAFKQRRAFMQKKTLHNKILRSGKETFKSGSPNLTLVTSNRRLICLNNGKDLKLLSKLKDELFRVMKGERTTVSETTHIVVRLLKDAVPLHGAF</sequence>
<name>A0A8X6H297_TRICU</name>
<reference evidence="1" key="1">
    <citation type="submission" date="2020-07" db="EMBL/GenBank/DDBJ databases">
        <title>Multicomponent nature underlies the extraordinary mechanical properties of spider dragline silk.</title>
        <authorList>
            <person name="Kono N."/>
            <person name="Nakamura H."/>
            <person name="Mori M."/>
            <person name="Yoshida Y."/>
            <person name="Ohtoshi R."/>
            <person name="Malay A.D."/>
            <person name="Moran D.A.P."/>
            <person name="Tomita M."/>
            <person name="Numata K."/>
            <person name="Arakawa K."/>
        </authorList>
    </citation>
    <scope>NUCLEOTIDE SEQUENCE</scope>
</reference>
<comment type="caution">
    <text evidence="1">The sequence shown here is derived from an EMBL/GenBank/DDBJ whole genome shotgun (WGS) entry which is preliminary data.</text>
</comment>
<dbReference type="EMBL" id="BMAO01027313">
    <property type="protein sequence ID" value="GFR15931.1"/>
    <property type="molecule type" value="Genomic_DNA"/>
</dbReference>
<organism evidence="1 2">
    <name type="scientific">Trichonephila clavata</name>
    <name type="common">Joro spider</name>
    <name type="synonym">Nephila clavata</name>
    <dbReference type="NCBI Taxonomy" id="2740835"/>
    <lineage>
        <taxon>Eukaryota</taxon>
        <taxon>Metazoa</taxon>
        <taxon>Ecdysozoa</taxon>
        <taxon>Arthropoda</taxon>
        <taxon>Chelicerata</taxon>
        <taxon>Arachnida</taxon>
        <taxon>Araneae</taxon>
        <taxon>Araneomorphae</taxon>
        <taxon>Entelegynae</taxon>
        <taxon>Araneoidea</taxon>
        <taxon>Nephilidae</taxon>
        <taxon>Trichonephila</taxon>
    </lineage>
</organism>
<keyword evidence="2" id="KW-1185">Reference proteome</keyword>
<proteinExistence type="predicted"/>